<accession>A0A809S6Y8</accession>
<proteinExistence type="predicted"/>
<dbReference type="GO" id="GO:0009229">
    <property type="term" value="P:thiamine diphosphate biosynthetic process"/>
    <property type="evidence" value="ECO:0007669"/>
    <property type="project" value="InterPro"/>
</dbReference>
<dbReference type="PANTHER" id="PTHR41299">
    <property type="entry name" value="THIAMINE PYROPHOSPHOKINASE"/>
    <property type="match status" value="1"/>
</dbReference>
<dbReference type="GO" id="GO:0004788">
    <property type="term" value="F:thiamine diphosphokinase activity"/>
    <property type="evidence" value="ECO:0007669"/>
    <property type="project" value="UniProtKB-UniRule"/>
</dbReference>
<dbReference type="Pfam" id="PF04265">
    <property type="entry name" value="TPK_B1_binding"/>
    <property type="match status" value="1"/>
</dbReference>
<dbReference type="KEGG" id="npy:NPRO_25610"/>
<keyword evidence="3 7" id="KW-0418">Kinase</keyword>
<organism evidence="7 8">
    <name type="scientific">Candidatus Nitrosymbiomonas proteolyticus</name>
    <dbReference type="NCBI Taxonomy" id="2608984"/>
    <lineage>
        <taxon>Bacteria</taxon>
        <taxon>Bacillati</taxon>
        <taxon>Armatimonadota</taxon>
        <taxon>Armatimonadota incertae sedis</taxon>
        <taxon>Candidatus Nitrosymbiomonas</taxon>
    </lineage>
</organism>
<dbReference type="CDD" id="cd07995">
    <property type="entry name" value="TPK"/>
    <property type="match status" value="1"/>
</dbReference>
<evidence type="ECO:0000256" key="1">
    <source>
        <dbReference type="ARBA" id="ARBA00022679"/>
    </source>
</evidence>
<name>A0A809S6Y8_9BACT</name>
<evidence type="ECO:0000256" key="3">
    <source>
        <dbReference type="ARBA" id="ARBA00022777"/>
    </source>
</evidence>
<dbReference type="AlphaFoldDB" id="A0A809S6Y8"/>
<evidence type="ECO:0000313" key="8">
    <source>
        <dbReference type="Proteomes" id="UP000662873"/>
    </source>
</evidence>
<dbReference type="InterPro" id="IPR053149">
    <property type="entry name" value="TPK"/>
</dbReference>
<dbReference type="InterPro" id="IPR036371">
    <property type="entry name" value="TPK_B1-bd_sf"/>
</dbReference>
<feature type="domain" description="Thiamin pyrophosphokinase thiamin-binding" evidence="6">
    <location>
        <begin position="134"/>
        <end position="205"/>
    </location>
</feature>
<dbReference type="NCBIfam" id="TIGR01378">
    <property type="entry name" value="thi_PPkinase"/>
    <property type="match status" value="1"/>
</dbReference>
<dbReference type="Gene3D" id="3.40.50.10240">
    <property type="entry name" value="Thiamin pyrophosphokinase, catalytic domain"/>
    <property type="match status" value="1"/>
</dbReference>
<reference evidence="7" key="1">
    <citation type="journal article" name="DNA Res.">
        <title>The physiological potential of anammox bacteria as revealed by their core genome structure.</title>
        <authorList>
            <person name="Okubo T."/>
            <person name="Toyoda A."/>
            <person name="Fukuhara K."/>
            <person name="Uchiyama I."/>
            <person name="Harigaya Y."/>
            <person name="Kuroiwa M."/>
            <person name="Suzuki T."/>
            <person name="Murakami Y."/>
            <person name="Suwa Y."/>
            <person name="Takami H."/>
        </authorList>
    </citation>
    <scope>NUCLEOTIDE SEQUENCE</scope>
    <source>
        <strain evidence="7">317325-2</strain>
    </source>
</reference>
<dbReference type="InterPro" id="IPR036759">
    <property type="entry name" value="TPK_catalytic_sf"/>
</dbReference>
<dbReference type="SUPFAM" id="SSF63999">
    <property type="entry name" value="Thiamin pyrophosphokinase, catalytic domain"/>
    <property type="match status" value="1"/>
</dbReference>
<evidence type="ECO:0000256" key="4">
    <source>
        <dbReference type="ARBA" id="ARBA00022840"/>
    </source>
</evidence>
<dbReference type="InterPro" id="IPR007371">
    <property type="entry name" value="TPK_catalytic"/>
</dbReference>
<evidence type="ECO:0000256" key="5">
    <source>
        <dbReference type="NCBIfam" id="TIGR01378"/>
    </source>
</evidence>
<dbReference type="Pfam" id="PF04263">
    <property type="entry name" value="TPK_catalytic"/>
    <property type="match status" value="1"/>
</dbReference>
<evidence type="ECO:0000313" key="7">
    <source>
        <dbReference type="EMBL" id="BBO24966.1"/>
    </source>
</evidence>
<keyword evidence="2" id="KW-0547">Nucleotide-binding</keyword>
<evidence type="ECO:0000256" key="2">
    <source>
        <dbReference type="ARBA" id="ARBA00022741"/>
    </source>
</evidence>
<evidence type="ECO:0000259" key="6">
    <source>
        <dbReference type="SMART" id="SM00983"/>
    </source>
</evidence>
<dbReference type="GO" id="GO:0016301">
    <property type="term" value="F:kinase activity"/>
    <property type="evidence" value="ECO:0007669"/>
    <property type="project" value="UniProtKB-KW"/>
</dbReference>
<gene>
    <name evidence="7" type="ORF">NPRO_25610</name>
</gene>
<dbReference type="InterPro" id="IPR006282">
    <property type="entry name" value="Thi_PPkinase"/>
</dbReference>
<keyword evidence="4" id="KW-0067">ATP-binding</keyword>
<dbReference type="SMART" id="SM00983">
    <property type="entry name" value="TPK_B1_binding"/>
    <property type="match status" value="1"/>
</dbReference>
<protein>
    <recommendedName>
        <fullName evidence="5">Thiamine diphosphokinase</fullName>
        <ecNumber evidence="5">2.7.6.2</ecNumber>
    </recommendedName>
</protein>
<sequence length="218" mass="23073">MARVLGVLAGGDAADAALLVWARSADEVYAADGGADRLVRLGLIPAAVVGDLDSTSMLSRLQELHAERAIELVHDPGQSTTDCDKLLAYAARQGHTEITLFGVEGDQIDHVLATLHSAAKAPLRVRIVLRTGIGWVLRTNEEVEVPSRCERRVSMLPLADPTAATLAGVRWPLDSAKLSPTGLSSISNRASGELVSASVLQGAALLTVEFPAEELPQW</sequence>
<dbReference type="GO" id="GO:0006772">
    <property type="term" value="P:thiamine metabolic process"/>
    <property type="evidence" value="ECO:0007669"/>
    <property type="project" value="UniProtKB-UniRule"/>
</dbReference>
<dbReference type="GO" id="GO:0030975">
    <property type="term" value="F:thiamine binding"/>
    <property type="evidence" value="ECO:0007669"/>
    <property type="project" value="InterPro"/>
</dbReference>
<dbReference type="EMBL" id="AP021858">
    <property type="protein sequence ID" value="BBO24966.1"/>
    <property type="molecule type" value="Genomic_DNA"/>
</dbReference>
<dbReference type="SUPFAM" id="SSF63862">
    <property type="entry name" value="Thiamin pyrophosphokinase, substrate-binding domain"/>
    <property type="match status" value="1"/>
</dbReference>
<dbReference type="InterPro" id="IPR007373">
    <property type="entry name" value="Thiamin_PyroPKinase_B1-bd"/>
</dbReference>
<dbReference type="EC" id="2.7.6.2" evidence="5"/>
<dbReference type="GO" id="GO:0005524">
    <property type="term" value="F:ATP binding"/>
    <property type="evidence" value="ECO:0007669"/>
    <property type="project" value="UniProtKB-KW"/>
</dbReference>
<dbReference type="Proteomes" id="UP000662873">
    <property type="component" value="Chromosome"/>
</dbReference>
<keyword evidence="1" id="KW-0808">Transferase</keyword>
<dbReference type="PANTHER" id="PTHR41299:SF1">
    <property type="entry name" value="THIAMINE PYROPHOSPHOKINASE"/>
    <property type="match status" value="1"/>
</dbReference>